<accession>A0A699J5S8</accession>
<reference evidence="1" key="1">
    <citation type="journal article" date="2019" name="Sci. Rep.">
        <title>Draft genome of Tanacetum cinerariifolium, the natural source of mosquito coil.</title>
        <authorList>
            <person name="Yamashiro T."/>
            <person name="Shiraishi A."/>
            <person name="Satake H."/>
            <person name="Nakayama K."/>
        </authorList>
    </citation>
    <scope>NUCLEOTIDE SEQUENCE</scope>
</reference>
<keyword evidence="1" id="KW-0808">Transferase</keyword>
<keyword evidence="1" id="KW-0695">RNA-directed DNA polymerase</keyword>
<gene>
    <name evidence="1" type="ORF">Tci_581424</name>
</gene>
<dbReference type="AlphaFoldDB" id="A0A699J5S8"/>
<sequence>MCRCEGFLDVEFKYLGGLWVLFEFSSHEARDKFFKHKGVLLWFSSLKPWHDDFVVKERLIWIENKGVPLRGWDNDILLKFETSGDSENSVNDDVGSMDKYEGQEENLMGVYQDVNLMEDNEEESVADSIHGESVPLMTVIEESNQEKEHVYEKTENTFCAMGNDEH</sequence>
<organism evidence="1">
    <name type="scientific">Tanacetum cinerariifolium</name>
    <name type="common">Dalmatian daisy</name>
    <name type="synonym">Chrysanthemum cinerariifolium</name>
    <dbReference type="NCBI Taxonomy" id="118510"/>
    <lineage>
        <taxon>Eukaryota</taxon>
        <taxon>Viridiplantae</taxon>
        <taxon>Streptophyta</taxon>
        <taxon>Embryophyta</taxon>
        <taxon>Tracheophyta</taxon>
        <taxon>Spermatophyta</taxon>
        <taxon>Magnoliopsida</taxon>
        <taxon>eudicotyledons</taxon>
        <taxon>Gunneridae</taxon>
        <taxon>Pentapetalae</taxon>
        <taxon>asterids</taxon>
        <taxon>campanulids</taxon>
        <taxon>Asterales</taxon>
        <taxon>Asteraceae</taxon>
        <taxon>Asteroideae</taxon>
        <taxon>Anthemideae</taxon>
        <taxon>Anthemidinae</taxon>
        <taxon>Tanacetum</taxon>
    </lineage>
</organism>
<comment type="caution">
    <text evidence="1">The sequence shown here is derived from an EMBL/GenBank/DDBJ whole genome shotgun (WGS) entry which is preliminary data.</text>
</comment>
<dbReference type="EMBL" id="BKCJ010368050">
    <property type="protein sequence ID" value="GFA09452.1"/>
    <property type="molecule type" value="Genomic_DNA"/>
</dbReference>
<proteinExistence type="predicted"/>
<keyword evidence="1" id="KW-0548">Nucleotidyltransferase</keyword>
<dbReference type="GO" id="GO:0003964">
    <property type="term" value="F:RNA-directed DNA polymerase activity"/>
    <property type="evidence" value="ECO:0007669"/>
    <property type="project" value="UniProtKB-KW"/>
</dbReference>
<name>A0A699J5S8_TANCI</name>
<protein>
    <submittedName>
        <fullName evidence="1">Reverse transcriptase domain, reverse transcriptase zinc-binding domain protein</fullName>
    </submittedName>
</protein>
<evidence type="ECO:0000313" key="1">
    <source>
        <dbReference type="EMBL" id="GFA09452.1"/>
    </source>
</evidence>